<dbReference type="GO" id="GO:0005829">
    <property type="term" value="C:cytosol"/>
    <property type="evidence" value="ECO:0007669"/>
    <property type="project" value="TreeGrafter"/>
</dbReference>
<sequence length="314" mass="34569">MAMQDYNNLPFQPEKRLPKSRKKQATKQLDTSSCDVKARKLSSSSSKSSCYTVKTRRPRSPDEKPPARRHSTTTTDSVLLSMRHPNILYALDLRSGSSSDLQPAPTYTGVTLATLIQRAGRGLSSAEADCYFAQLIAGLTYLHALSISHRDLNPSNLLLTTTGTLKIANFTASEYLRPPSSSSSSSSGGRSRKRCCGTAPYLAPEVLLIHDDQRDFDARAVDMWAVGVVYLELRTGTLAWALAAEGADEGYDQYLSERISLWGFRPIENLKNRHCRRVIQTLLDPDPGERMAASQVRRSPWCAGIELCEAALGG</sequence>
<comment type="subcellular location">
    <subcellularLocation>
        <location evidence="1">Preautophagosomal structure membrane</location>
        <topology evidence="1">Peripheral membrane protein</topology>
    </subcellularLocation>
</comment>
<dbReference type="Pfam" id="PF00069">
    <property type="entry name" value="Pkinase"/>
    <property type="match status" value="1"/>
</dbReference>
<dbReference type="Proteomes" id="UP000006753">
    <property type="component" value="Unassembled WGS sequence"/>
</dbReference>
<dbReference type="GO" id="GO:0034045">
    <property type="term" value="C:phagophore assembly site membrane"/>
    <property type="evidence" value="ECO:0007669"/>
    <property type="project" value="UniProtKB-SubCell"/>
</dbReference>
<reference evidence="13 14" key="1">
    <citation type="journal article" date="2012" name="BMC Genomics">
        <title>Sequencing the genome of Marssonina brunnea reveals fungus-poplar co-evolution.</title>
        <authorList>
            <person name="Zhu S."/>
            <person name="Cao Y.-Z."/>
            <person name="Jiang C."/>
            <person name="Tan B.-Y."/>
            <person name="Wang Z."/>
            <person name="Feng S."/>
            <person name="Zhang L."/>
            <person name="Su X.-H."/>
            <person name="Brejova B."/>
            <person name="Vinar T."/>
            <person name="Xu M."/>
            <person name="Wang M.-X."/>
            <person name="Zhang S.-G."/>
            <person name="Huang M.-R."/>
            <person name="Wu R."/>
            <person name="Zhou Y."/>
        </authorList>
    </citation>
    <scope>NUCLEOTIDE SEQUENCE [LARGE SCALE GENOMIC DNA]</scope>
    <source>
        <strain evidence="13 14">MB_m1</strain>
    </source>
</reference>
<dbReference type="GO" id="GO:0000045">
    <property type="term" value="P:autophagosome assembly"/>
    <property type="evidence" value="ECO:0007669"/>
    <property type="project" value="TreeGrafter"/>
</dbReference>
<proteinExistence type="predicted"/>
<dbReference type="InterPro" id="IPR011009">
    <property type="entry name" value="Kinase-like_dom_sf"/>
</dbReference>
<keyword evidence="4" id="KW-0808">Transferase</keyword>
<dbReference type="PANTHER" id="PTHR24348">
    <property type="entry name" value="SERINE/THREONINE-PROTEIN KINASE UNC-51-RELATED"/>
    <property type="match status" value="1"/>
</dbReference>
<comment type="catalytic activity">
    <reaction evidence="10">
        <text>L-seryl-[protein] + ATP = O-phospho-L-seryl-[protein] + ADP + H(+)</text>
        <dbReference type="Rhea" id="RHEA:17989"/>
        <dbReference type="Rhea" id="RHEA-COMP:9863"/>
        <dbReference type="Rhea" id="RHEA-COMP:11604"/>
        <dbReference type="ChEBI" id="CHEBI:15378"/>
        <dbReference type="ChEBI" id="CHEBI:29999"/>
        <dbReference type="ChEBI" id="CHEBI:30616"/>
        <dbReference type="ChEBI" id="CHEBI:83421"/>
        <dbReference type="ChEBI" id="CHEBI:456216"/>
        <dbReference type="EC" id="2.7.11.1"/>
    </reaction>
</comment>
<evidence type="ECO:0000256" key="6">
    <source>
        <dbReference type="ARBA" id="ARBA00022777"/>
    </source>
</evidence>
<dbReference type="HOGENOM" id="CLU_000288_63_0_1"/>
<dbReference type="GO" id="GO:0005524">
    <property type="term" value="F:ATP binding"/>
    <property type="evidence" value="ECO:0007669"/>
    <property type="project" value="UniProtKB-KW"/>
</dbReference>
<dbReference type="SMART" id="SM00220">
    <property type="entry name" value="S_TKc"/>
    <property type="match status" value="1"/>
</dbReference>
<feature type="region of interest" description="Disordered" evidence="11">
    <location>
        <begin position="1"/>
        <end position="75"/>
    </location>
</feature>
<dbReference type="eggNOG" id="KOG0590">
    <property type="taxonomic scope" value="Eukaryota"/>
</dbReference>
<evidence type="ECO:0000256" key="2">
    <source>
        <dbReference type="ARBA" id="ARBA00012513"/>
    </source>
</evidence>
<dbReference type="PROSITE" id="PS50011">
    <property type="entry name" value="PROTEIN_KINASE_DOM"/>
    <property type="match status" value="1"/>
</dbReference>
<dbReference type="EMBL" id="JH921444">
    <property type="protein sequence ID" value="EKD14784.1"/>
    <property type="molecule type" value="Genomic_DNA"/>
</dbReference>
<evidence type="ECO:0000256" key="9">
    <source>
        <dbReference type="ARBA" id="ARBA00047899"/>
    </source>
</evidence>
<dbReference type="GO" id="GO:0010506">
    <property type="term" value="P:regulation of autophagy"/>
    <property type="evidence" value="ECO:0007669"/>
    <property type="project" value="InterPro"/>
</dbReference>
<dbReference type="Gene3D" id="1.10.510.10">
    <property type="entry name" value="Transferase(Phosphotransferase) domain 1"/>
    <property type="match status" value="1"/>
</dbReference>
<evidence type="ECO:0000313" key="14">
    <source>
        <dbReference type="Proteomes" id="UP000006753"/>
    </source>
</evidence>
<keyword evidence="6 13" id="KW-0418">Kinase</keyword>
<feature type="domain" description="Protein kinase" evidence="12">
    <location>
        <begin position="11"/>
        <end position="302"/>
    </location>
</feature>
<keyword evidence="5" id="KW-0547">Nucleotide-binding</keyword>
<dbReference type="OMA" id="SRSEWIY"/>
<dbReference type="STRING" id="1072389.K1XQC4"/>
<dbReference type="InParanoid" id="K1XQC4"/>
<dbReference type="OrthoDB" id="6513151at2759"/>
<comment type="catalytic activity">
    <reaction evidence="9">
        <text>L-threonyl-[protein] + ATP = O-phospho-L-threonyl-[protein] + ADP + H(+)</text>
        <dbReference type="Rhea" id="RHEA:46608"/>
        <dbReference type="Rhea" id="RHEA-COMP:11060"/>
        <dbReference type="Rhea" id="RHEA-COMP:11605"/>
        <dbReference type="ChEBI" id="CHEBI:15378"/>
        <dbReference type="ChEBI" id="CHEBI:30013"/>
        <dbReference type="ChEBI" id="CHEBI:30616"/>
        <dbReference type="ChEBI" id="CHEBI:61977"/>
        <dbReference type="ChEBI" id="CHEBI:456216"/>
        <dbReference type="EC" id="2.7.11.1"/>
    </reaction>
</comment>
<dbReference type="PANTHER" id="PTHR24348:SF22">
    <property type="entry name" value="NON-SPECIFIC SERINE_THREONINE PROTEIN KINASE"/>
    <property type="match status" value="1"/>
</dbReference>
<evidence type="ECO:0000256" key="7">
    <source>
        <dbReference type="ARBA" id="ARBA00022840"/>
    </source>
</evidence>
<evidence type="ECO:0000259" key="12">
    <source>
        <dbReference type="PROSITE" id="PS50011"/>
    </source>
</evidence>
<evidence type="ECO:0000256" key="11">
    <source>
        <dbReference type="SAM" id="MobiDB-lite"/>
    </source>
</evidence>
<keyword evidence="3" id="KW-0723">Serine/threonine-protein kinase</keyword>
<evidence type="ECO:0000256" key="5">
    <source>
        <dbReference type="ARBA" id="ARBA00022741"/>
    </source>
</evidence>
<dbReference type="KEGG" id="mbe:MBM_06995"/>
<evidence type="ECO:0000256" key="1">
    <source>
        <dbReference type="ARBA" id="ARBA00004623"/>
    </source>
</evidence>
<evidence type="ECO:0000256" key="10">
    <source>
        <dbReference type="ARBA" id="ARBA00048679"/>
    </source>
</evidence>
<keyword evidence="7" id="KW-0067">ATP-binding</keyword>
<dbReference type="InterPro" id="IPR000719">
    <property type="entry name" value="Prot_kinase_dom"/>
</dbReference>
<name>K1XQC4_MARBU</name>
<dbReference type="SUPFAM" id="SSF56112">
    <property type="entry name" value="Protein kinase-like (PK-like)"/>
    <property type="match status" value="1"/>
</dbReference>
<protein>
    <recommendedName>
        <fullName evidence="2">non-specific serine/threonine protein kinase</fullName>
        <ecNumber evidence="2">2.7.11.1</ecNumber>
    </recommendedName>
    <alternativeName>
        <fullName evidence="8">Autophagy-related protein 1</fullName>
    </alternativeName>
</protein>
<dbReference type="GO" id="GO:0004674">
    <property type="term" value="F:protein serine/threonine kinase activity"/>
    <property type="evidence" value="ECO:0007669"/>
    <property type="project" value="UniProtKB-KW"/>
</dbReference>
<evidence type="ECO:0000313" key="13">
    <source>
        <dbReference type="EMBL" id="EKD14784.1"/>
    </source>
</evidence>
<feature type="compositionally biased region" description="Polar residues" evidence="11">
    <location>
        <begin position="1"/>
        <end position="10"/>
    </location>
</feature>
<dbReference type="InterPro" id="IPR045269">
    <property type="entry name" value="Atg1-like"/>
</dbReference>
<organism evidence="13 14">
    <name type="scientific">Marssonina brunnea f. sp. multigermtubi (strain MB_m1)</name>
    <name type="common">Marssonina leaf spot fungus</name>
    <dbReference type="NCBI Taxonomy" id="1072389"/>
    <lineage>
        <taxon>Eukaryota</taxon>
        <taxon>Fungi</taxon>
        <taxon>Dikarya</taxon>
        <taxon>Ascomycota</taxon>
        <taxon>Pezizomycotina</taxon>
        <taxon>Leotiomycetes</taxon>
        <taxon>Helotiales</taxon>
        <taxon>Drepanopezizaceae</taxon>
        <taxon>Drepanopeziza</taxon>
    </lineage>
</organism>
<evidence type="ECO:0000256" key="4">
    <source>
        <dbReference type="ARBA" id="ARBA00022679"/>
    </source>
</evidence>
<dbReference type="GO" id="GO:0005776">
    <property type="term" value="C:autophagosome"/>
    <property type="evidence" value="ECO:0007669"/>
    <property type="project" value="TreeGrafter"/>
</dbReference>
<accession>K1XQC4</accession>
<keyword evidence="14" id="KW-1185">Reference proteome</keyword>
<evidence type="ECO:0000256" key="8">
    <source>
        <dbReference type="ARBA" id="ARBA00030237"/>
    </source>
</evidence>
<gene>
    <name evidence="13" type="ORF">MBM_06995</name>
</gene>
<dbReference type="AlphaFoldDB" id="K1XQC4"/>
<dbReference type="EC" id="2.7.11.1" evidence="2"/>
<evidence type="ECO:0000256" key="3">
    <source>
        <dbReference type="ARBA" id="ARBA00022527"/>
    </source>
</evidence>